<dbReference type="PROSITE" id="PS50093">
    <property type="entry name" value="PKD"/>
    <property type="match status" value="1"/>
</dbReference>
<feature type="chain" id="PRO_5037768546" description="PKD domain-containing protein" evidence="1">
    <location>
        <begin position="25"/>
        <end position="309"/>
    </location>
</feature>
<proteinExistence type="predicted"/>
<dbReference type="InterPro" id="IPR000601">
    <property type="entry name" value="PKD_dom"/>
</dbReference>
<reference evidence="3" key="1">
    <citation type="submission" date="2020-03" db="EMBL/GenBank/DDBJ databases">
        <title>Draft sequencing of Calidifontibacter sp. DB0510.</title>
        <authorList>
            <person name="Kim D.-U."/>
        </authorList>
    </citation>
    <scope>NUCLEOTIDE SEQUENCE</scope>
    <source>
        <strain evidence="3">DB0510</strain>
    </source>
</reference>
<dbReference type="RefSeq" id="WP_166193330.1">
    <property type="nucleotide sequence ID" value="NZ_JAAOIV010000002.1"/>
</dbReference>
<dbReference type="EMBL" id="JAAOIV010000002">
    <property type="protein sequence ID" value="NHN54883.1"/>
    <property type="molecule type" value="Genomic_DNA"/>
</dbReference>
<dbReference type="Proteomes" id="UP000744769">
    <property type="component" value="Unassembled WGS sequence"/>
</dbReference>
<evidence type="ECO:0000313" key="3">
    <source>
        <dbReference type="EMBL" id="NHN54883.1"/>
    </source>
</evidence>
<dbReference type="AlphaFoldDB" id="A0A967AZZ3"/>
<comment type="caution">
    <text evidence="3">The sequence shown here is derived from an EMBL/GenBank/DDBJ whole genome shotgun (WGS) entry which is preliminary data.</text>
</comment>
<organism evidence="3 4">
    <name type="scientific">Metallococcus carri</name>
    <dbReference type="NCBI Taxonomy" id="1656884"/>
    <lineage>
        <taxon>Bacteria</taxon>
        <taxon>Bacillati</taxon>
        <taxon>Actinomycetota</taxon>
        <taxon>Actinomycetes</taxon>
        <taxon>Micrococcales</taxon>
        <taxon>Dermacoccaceae</taxon>
        <taxon>Metallococcus</taxon>
    </lineage>
</organism>
<evidence type="ECO:0000313" key="4">
    <source>
        <dbReference type="Proteomes" id="UP000744769"/>
    </source>
</evidence>
<keyword evidence="4" id="KW-1185">Reference proteome</keyword>
<accession>A0A967AZZ3</accession>
<evidence type="ECO:0000259" key="2">
    <source>
        <dbReference type="PROSITE" id="PS50093"/>
    </source>
</evidence>
<feature type="domain" description="PKD" evidence="2">
    <location>
        <begin position="229"/>
        <end position="269"/>
    </location>
</feature>
<protein>
    <recommendedName>
        <fullName evidence="2">PKD domain-containing protein</fullName>
    </recommendedName>
</protein>
<keyword evidence="1" id="KW-0732">Signal</keyword>
<gene>
    <name evidence="3" type="ORF">G9U51_03675</name>
</gene>
<sequence length="309" mass="32668">MRTRVAAMGASLAVAIIASPQAIASPGLPNLCGVNRCGFGGGGVYVGLSEAQTRALPPKGSGTINRGGKPVRVTAPYEYQTVLECPGNAPGAGGNDNGCTQAYTRCASVPNAEGPYSRIYRRLTDPATGVGPPDESWDFVNRTCWPTLVPNNTGKPQLTLSMIKAQWTRTPFAKPTLVIQPPNGRTLITLPTYFQQAFSVTGYQPDEVRSVTLLGRQVRIKPTFKANVFDFGDGTSYGPTKSVGGPYPTGDVTHAYTAKGTVSVRVTTTYGGQYSVDGGPWTDIPGTVNIVGPAQQLQVLTSRNELVNQ</sequence>
<name>A0A967AZZ3_9MICO</name>
<evidence type="ECO:0000256" key="1">
    <source>
        <dbReference type="SAM" id="SignalP"/>
    </source>
</evidence>
<feature type="signal peptide" evidence="1">
    <location>
        <begin position="1"/>
        <end position="24"/>
    </location>
</feature>